<feature type="compositionally biased region" description="Basic and acidic residues" evidence="1">
    <location>
        <begin position="1"/>
        <end position="10"/>
    </location>
</feature>
<feature type="compositionally biased region" description="Low complexity" evidence="1">
    <location>
        <begin position="12"/>
        <end position="21"/>
    </location>
</feature>
<sequence length="128" mass="14330">MFRSLPDHHSATSNCHSTTSRSSSDEVLTYLAYPPTTFWLPFGDILTCSAILRQHFGRSLAMFRSPLSHPLAVLRQCFACPMAIFGSPPDYHLAISDCPLRHSDPTILQQHSDLTILQQTFGRPPVTF</sequence>
<accession>A0ABC8TX54</accession>
<organism evidence="2 3">
    <name type="scientific">Ilex paraguariensis</name>
    <name type="common">yerba mate</name>
    <dbReference type="NCBI Taxonomy" id="185542"/>
    <lineage>
        <taxon>Eukaryota</taxon>
        <taxon>Viridiplantae</taxon>
        <taxon>Streptophyta</taxon>
        <taxon>Embryophyta</taxon>
        <taxon>Tracheophyta</taxon>
        <taxon>Spermatophyta</taxon>
        <taxon>Magnoliopsida</taxon>
        <taxon>eudicotyledons</taxon>
        <taxon>Gunneridae</taxon>
        <taxon>Pentapetalae</taxon>
        <taxon>asterids</taxon>
        <taxon>campanulids</taxon>
        <taxon>Aquifoliales</taxon>
        <taxon>Aquifoliaceae</taxon>
        <taxon>Ilex</taxon>
    </lineage>
</organism>
<proteinExistence type="predicted"/>
<name>A0ABC8TX54_9AQUA</name>
<dbReference type="Proteomes" id="UP001642360">
    <property type="component" value="Unassembled WGS sequence"/>
</dbReference>
<feature type="region of interest" description="Disordered" evidence="1">
    <location>
        <begin position="1"/>
        <end position="21"/>
    </location>
</feature>
<reference evidence="2 3" key="1">
    <citation type="submission" date="2024-02" db="EMBL/GenBank/DDBJ databases">
        <authorList>
            <person name="Vignale AGUSTIN F."/>
            <person name="Sosa J E."/>
            <person name="Modenutti C."/>
        </authorList>
    </citation>
    <scope>NUCLEOTIDE SEQUENCE [LARGE SCALE GENOMIC DNA]</scope>
</reference>
<keyword evidence="3" id="KW-1185">Reference proteome</keyword>
<dbReference type="AlphaFoldDB" id="A0ABC8TX54"/>
<dbReference type="EMBL" id="CAUOFW020006280">
    <property type="protein sequence ID" value="CAK9174051.1"/>
    <property type="molecule type" value="Genomic_DNA"/>
</dbReference>
<gene>
    <name evidence="2" type="ORF">ILEXP_LOCUS43791</name>
</gene>
<evidence type="ECO:0000313" key="2">
    <source>
        <dbReference type="EMBL" id="CAK9174051.1"/>
    </source>
</evidence>
<evidence type="ECO:0000313" key="3">
    <source>
        <dbReference type="Proteomes" id="UP001642360"/>
    </source>
</evidence>
<comment type="caution">
    <text evidence="2">The sequence shown here is derived from an EMBL/GenBank/DDBJ whole genome shotgun (WGS) entry which is preliminary data.</text>
</comment>
<protein>
    <submittedName>
        <fullName evidence="2">Uncharacterized protein</fullName>
    </submittedName>
</protein>
<evidence type="ECO:0000256" key="1">
    <source>
        <dbReference type="SAM" id="MobiDB-lite"/>
    </source>
</evidence>